<accession>A0A8S0VU80</accession>
<evidence type="ECO:0000313" key="2">
    <source>
        <dbReference type="Proteomes" id="UP000467700"/>
    </source>
</evidence>
<evidence type="ECO:0000313" key="1">
    <source>
        <dbReference type="EMBL" id="CAA7269729.1"/>
    </source>
</evidence>
<comment type="caution">
    <text evidence="1">The sequence shown here is derived from an EMBL/GenBank/DDBJ whole genome shotgun (WGS) entry which is preliminary data.</text>
</comment>
<organism evidence="1 2">
    <name type="scientific">Cyclocybe aegerita</name>
    <name type="common">Black poplar mushroom</name>
    <name type="synonym">Agrocybe aegerita</name>
    <dbReference type="NCBI Taxonomy" id="1973307"/>
    <lineage>
        <taxon>Eukaryota</taxon>
        <taxon>Fungi</taxon>
        <taxon>Dikarya</taxon>
        <taxon>Basidiomycota</taxon>
        <taxon>Agaricomycotina</taxon>
        <taxon>Agaricomycetes</taxon>
        <taxon>Agaricomycetidae</taxon>
        <taxon>Agaricales</taxon>
        <taxon>Agaricineae</taxon>
        <taxon>Bolbitiaceae</taxon>
        <taxon>Cyclocybe</taxon>
    </lineage>
</organism>
<keyword evidence="2" id="KW-1185">Reference proteome</keyword>
<dbReference type="AlphaFoldDB" id="A0A8S0VU80"/>
<proteinExistence type="predicted"/>
<dbReference type="EMBL" id="CACVBS010000079">
    <property type="protein sequence ID" value="CAA7269729.1"/>
    <property type="molecule type" value="Genomic_DNA"/>
</dbReference>
<dbReference type="Proteomes" id="UP000467700">
    <property type="component" value="Unassembled WGS sequence"/>
</dbReference>
<gene>
    <name evidence="1" type="ORF">AAE3_LOCUS11862</name>
</gene>
<reference evidence="1 2" key="1">
    <citation type="submission" date="2020-01" db="EMBL/GenBank/DDBJ databases">
        <authorList>
            <person name="Gupta K D."/>
        </authorList>
    </citation>
    <scope>NUCLEOTIDE SEQUENCE [LARGE SCALE GENOMIC DNA]</scope>
</reference>
<sequence length="172" mass="18539">MDITLIAGFFLDSHSPVTTLLHSMCAAHDTSLSNLSPIPILLSSRLGKLVITEGEEQRCTATPAVSTRSDALLLTIGEHSYGTKTPSSLLFVLLLSDPMVSTCYISRSIEQCYFLLCGGHAEARHSTSAALRSVTTVEENQIVDPLSSGFSVMLFEAEVLCLVPAVFSPYWA</sequence>
<protein>
    <submittedName>
        <fullName evidence="1">Uncharacterized protein</fullName>
    </submittedName>
</protein>
<name>A0A8S0VU80_CYCAE</name>